<dbReference type="Gene3D" id="1.20.58.70">
    <property type="match status" value="1"/>
</dbReference>
<sequence>MTSLVFISTFVLCCQSEVMAGTKPSAVKSKMESCADAVENLEEASDDFLDTVNRVKATIDQPVDEQAELSNKQWQKLITKPRSEAWRKEKDELKAAVKAYQTNCKGITKAIKNMEKPAE</sequence>
<proteinExistence type="predicted"/>
<dbReference type="Proteomes" id="UP000236724">
    <property type="component" value="Unassembled WGS sequence"/>
</dbReference>
<evidence type="ECO:0000313" key="2">
    <source>
        <dbReference type="Proteomes" id="UP000236724"/>
    </source>
</evidence>
<reference evidence="1 2" key="1">
    <citation type="submission" date="2016-10" db="EMBL/GenBank/DDBJ databases">
        <authorList>
            <person name="de Groot N.N."/>
        </authorList>
    </citation>
    <scope>NUCLEOTIDE SEQUENCE [LARGE SCALE GENOMIC DNA]</scope>
    <source>
        <strain evidence="1">MBHS1</strain>
    </source>
</reference>
<keyword evidence="2" id="KW-1185">Reference proteome</keyword>
<name>A0A1H6F6A3_9GAMM</name>
<protein>
    <submittedName>
        <fullName evidence="1">Uncharacterized protein</fullName>
    </submittedName>
</protein>
<dbReference type="AlphaFoldDB" id="A0A1H6F6A3"/>
<accession>A0A1H6F6A3</accession>
<organism evidence="1 2">
    <name type="scientific">Candidatus Venteria ishoeyi</name>
    <dbReference type="NCBI Taxonomy" id="1899563"/>
    <lineage>
        <taxon>Bacteria</taxon>
        <taxon>Pseudomonadati</taxon>
        <taxon>Pseudomonadota</taxon>
        <taxon>Gammaproteobacteria</taxon>
        <taxon>Thiotrichales</taxon>
        <taxon>Thiotrichaceae</taxon>
        <taxon>Venteria</taxon>
    </lineage>
</organism>
<gene>
    <name evidence="1" type="ORF">MBHS_00753</name>
</gene>
<evidence type="ECO:0000313" key="1">
    <source>
        <dbReference type="EMBL" id="SEH04901.1"/>
    </source>
</evidence>
<dbReference type="EMBL" id="FMSV02000129">
    <property type="protein sequence ID" value="SEH04901.1"/>
    <property type="molecule type" value="Genomic_DNA"/>
</dbReference>